<accession>A0A382QKK8</accession>
<proteinExistence type="predicted"/>
<evidence type="ECO:0000313" key="1">
    <source>
        <dbReference type="EMBL" id="SVC85440.1"/>
    </source>
</evidence>
<protein>
    <submittedName>
        <fullName evidence="1">Uncharacterized protein</fullName>
    </submittedName>
</protein>
<name>A0A382QKK8_9ZZZZ</name>
<dbReference type="AlphaFoldDB" id="A0A382QKK8"/>
<gene>
    <name evidence="1" type="ORF">METZ01_LOCUS338294</name>
</gene>
<organism evidence="1">
    <name type="scientific">marine metagenome</name>
    <dbReference type="NCBI Taxonomy" id="408172"/>
    <lineage>
        <taxon>unclassified sequences</taxon>
        <taxon>metagenomes</taxon>
        <taxon>ecological metagenomes</taxon>
    </lineage>
</organism>
<feature type="non-terminal residue" evidence="1">
    <location>
        <position position="245"/>
    </location>
</feature>
<sequence length="245" mass="26729">MKGDPRVEFALGAIGEYYPELIDLLKEAIPSGRAVSATALAVDPARIYSEQELAGERRCVDALIRKHWDRCVADGLFSGTCEIAFHPDTGVPQIYTSQSTPEDTYTAAEQALELLGALITDHWCAGETPLTMETWMTLLAGDEAIDTFDPRLLKQSTIVSAGLLEQGHHLVLCLALLTGVSPEELLRRFALMDRGPLEDLLGPCPDDSAVAAARFRVAATFTLNEVQHRNETTAPEHSVTEYAYG</sequence>
<dbReference type="EMBL" id="UINC01114842">
    <property type="protein sequence ID" value="SVC85440.1"/>
    <property type="molecule type" value="Genomic_DNA"/>
</dbReference>
<reference evidence="1" key="1">
    <citation type="submission" date="2018-05" db="EMBL/GenBank/DDBJ databases">
        <authorList>
            <person name="Lanie J.A."/>
            <person name="Ng W.-L."/>
            <person name="Kazmierczak K.M."/>
            <person name="Andrzejewski T.M."/>
            <person name="Davidsen T.M."/>
            <person name="Wayne K.J."/>
            <person name="Tettelin H."/>
            <person name="Glass J.I."/>
            <person name="Rusch D."/>
            <person name="Podicherti R."/>
            <person name="Tsui H.-C.T."/>
            <person name="Winkler M.E."/>
        </authorList>
    </citation>
    <scope>NUCLEOTIDE SEQUENCE</scope>
</reference>